<keyword evidence="4" id="KW-1185">Reference proteome</keyword>
<protein>
    <recommendedName>
        <fullName evidence="5">Tetratricopeptide repeat protein</fullName>
    </recommendedName>
</protein>
<feature type="region of interest" description="Disordered" evidence="1">
    <location>
        <begin position="243"/>
        <end position="345"/>
    </location>
</feature>
<dbReference type="Proteomes" id="UP000270342">
    <property type="component" value="Unassembled WGS sequence"/>
</dbReference>
<feature type="compositionally biased region" description="Low complexity" evidence="1">
    <location>
        <begin position="286"/>
        <end position="345"/>
    </location>
</feature>
<reference evidence="3 4" key="1">
    <citation type="submission" date="2018-10" db="EMBL/GenBank/DDBJ databases">
        <title>Robbsia sp. DHC34, isolated from soil.</title>
        <authorList>
            <person name="Gao Z.-H."/>
            <person name="Qiu L.-H."/>
        </authorList>
    </citation>
    <scope>NUCLEOTIDE SEQUENCE [LARGE SCALE GENOMIC DNA]</scope>
    <source>
        <strain evidence="3 4">DHC34</strain>
    </source>
</reference>
<dbReference type="AlphaFoldDB" id="A0A494X305"/>
<comment type="caution">
    <text evidence="3">The sequence shown here is derived from an EMBL/GenBank/DDBJ whole genome shotgun (WGS) entry which is preliminary data.</text>
</comment>
<feature type="region of interest" description="Disordered" evidence="1">
    <location>
        <begin position="99"/>
        <end position="125"/>
    </location>
</feature>
<keyword evidence="2" id="KW-1133">Transmembrane helix</keyword>
<evidence type="ECO:0000313" key="3">
    <source>
        <dbReference type="EMBL" id="RKP44742.1"/>
    </source>
</evidence>
<evidence type="ECO:0000313" key="4">
    <source>
        <dbReference type="Proteomes" id="UP000270342"/>
    </source>
</evidence>
<proteinExistence type="predicted"/>
<feature type="compositionally biased region" description="Polar residues" evidence="1">
    <location>
        <begin position="116"/>
        <end position="125"/>
    </location>
</feature>
<sequence>MFFAYALAFALPTPHQIEDALAANDYASARSMLQQVLVERPDSARAHLLNAYVLEHVDHNVGAARAELQTATGLDKRGDVKGSALYGRVIAEMDAQPVAPAAAQPTPRPAAHAVASPQSVSTQPPHNSDGFALLVVLLFVVVVLGIVALVSRAMRPPTVVIHHRHNPDPRHVRRAAPSPAPLPPSGAHVVYVPERDAGAYPSTVIVPPAAPVRGGMTAGENFASTAGGVVAGNLISDSLLHSHHSSRDIDDDDERRRRRRDLSDDAVDAPIQSRAPSVDYATERASFSSSSSDSDSWSPSPISSSSSSSDSWSNSSGSDSSSSSWDSGGSSSSDCGSSSGGSDWS</sequence>
<feature type="transmembrane region" description="Helical" evidence="2">
    <location>
        <begin position="131"/>
        <end position="150"/>
    </location>
</feature>
<evidence type="ECO:0000256" key="2">
    <source>
        <dbReference type="SAM" id="Phobius"/>
    </source>
</evidence>
<keyword evidence="2" id="KW-0812">Transmembrane</keyword>
<name>A0A494X305_9BURK</name>
<organism evidence="3 4">
    <name type="scientific">Pararobbsia silviterrae</name>
    <dbReference type="NCBI Taxonomy" id="1792498"/>
    <lineage>
        <taxon>Bacteria</taxon>
        <taxon>Pseudomonadati</taxon>
        <taxon>Pseudomonadota</taxon>
        <taxon>Betaproteobacteria</taxon>
        <taxon>Burkholderiales</taxon>
        <taxon>Burkholderiaceae</taxon>
        <taxon>Pararobbsia</taxon>
    </lineage>
</organism>
<keyword evidence="2" id="KW-0472">Membrane</keyword>
<accession>A0A494X305</accession>
<evidence type="ECO:0000256" key="1">
    <source>
        <dbReference type="SAM" id="MobiDB-lite"/>
    </source>
</evidence>
<evidence type="ECO:0008006" key="5">
    <source>
        <dbReference type="Google" id="ProtNLM"/>
    </source>
</evidence>
<feature type="compositionally biased region" description="Low complexity" evidence="1">
    <location>
        <begin position="99"/>
        <end position="113"/>
    </location>
</feature>
<gene>
    <name evidence="3" type="ORF">D7S86_27360</name>
</gene>
<dbReference type="EMBL" id="RBZU01000019">
    <property type="protein sequence ID" value="RKP44742.1"/>
    <property type="molecule type" value="Genomic_DNA"/>
</dbReference>
<feature type="region of interest" description="Disordered" evidence="1">
    <location>
        <begin position="161"/>
        <end position="183"/>
    </location>
</feature>